<reference evidence="4" key="3">
    <citation type="submission" date="2025-09" db="UniProtKB">
        <authorList>
            <consortium name="Ensembl"/>
        </authorList>
    </citation>
    <scope>IDENTIFICATION</scope>
</reference>
<reference evidence="4" key="2">
    <citation type="submission" date="2025-08" db="UniProtKB">
        <authorList>
            <consortium name="Ensembl"/>
        </authorList>
    </citation>
    <scope>IDENTIFICATION</scope>
</reference>
<evidence type="ECO:0000313" key="4">
    <source>
        <dbReference type="Ensembl" id="ENSLOCP00000013469.1"/>
    </source>
</evidence>
<sequence>SVQYHTIYMNNTGGGFQNSTYSSLAKERRDMAIALSKEVEGEHLNLGKKISVPQDVQMEELALLSNKGSRMFHERQKRVQRFTLENTGESRITVSPPDQHERCRTGAKHRRWSPKKQPGKGHFLSALKNTAATKPGSPSVIAPGYAGPLKEIPHEKFNITVIPKSYHSPWQKARGENDLLVNLNVQLPEVPQMPGPSTFRCFNRVAMPFGGTAGSERIFPLPGFELSQAQTEPNLNWERINNRPNFNRAPRGWGVNYSPESSEL</sequence>
<evidence type="ECO:0000256" key="2">
    <source>
        <dbReference type="ARBA" id="ARBA00022553"/>
    </source>
</evidence>
<dbReference type="Bgee" id="ENSLOCG00000010984">
    <property type="expression patterns" value="Expressed in muscle tissue and 3 other cell types or tissues"/>
</dbReference>
<dbReference type="GO" id="GO:0015629">
    <property type="term" value="C:actin cytoskeleton"/>
    <property type="evidence" value="ECO:0000318"/>
    <property type="project" value="GO_Central"/>
</dbReference>
<dbReference type="GO" id="GO:0030018">
    <property type="term" value="C:Z disc"/>
    <property type="evidence" value="ECO:0000318"/>
    <property type="project" value="GO_Central"/>
</dbReference>
<reference evidence="5" key="1">
    <citation type="submission" date="2011-12" db="EMBL/GenBank/DDBJ databases">
        <title>The Draft Genome of Lepisosteus oculatus.</title>
        <authorList>
            <consortium name="The Broad Institute Genome Assembly &amp; Analysis Group"/>
            <consortium name="Computational R&amp;D Group"/>
            <consortium name="and Sequencing Platform"/>
            <person name="Di Palma F."/>
            <person name="Alfoldi J."/>
            <person name="Johnson J."/>
            <person name="Berlin A."/>
            <person name="Gnerre S."/>
            <person name="Jaffe D."/>
            <person name="MacCallum I."/>
            <person name="Young S."/>
            <person name="Walker B.J."/>
            <person name="Lander E.S."/>
            <person name="Lindblad-Toh K."/>
        </authorList>
    </citation>
    <scope>NUCLEOTIDE SEQUENCE [LARGE SCALE GENOMIC DNA]</scope>
</reference>
<dbReference type="Ensembl" id="ENSLOCT00000013498.1">
    <property type="protein sequence ID" value="ENSLOCP00000013469.1"/>
    <property type="gene ID" value="ENSLOCG00000010984.1"/>
</dbReference>
<dbReference type="PANTHER" id="PTHR15941:SF16">
    <property type="entry name" value="MYOZENIN 3A-RELATED"/>
    <property type="match status" value="1"/>
</dbReference>
<dbReference type="GO" id="GO:0003779">
    <property type="term" value="F:actin binding"/>
    <property type="evidence" value="ECO:0000318"/>
    <property type="project" value="GO_Central"/>
</dbReference>
<feature type="region of interest" description="Disordered" evidence="3">
    <location>
        <begin position="93"/>
        <end position="120"/>
    </location>
</feature>
<organism evidence="4 5">
    <name type="scientific">Lepisosteus oculatus</name>
    <name type="common">Spotted gar</name>
    <dbReference type="NCBI Taxonomy" id="7918"/>
    <lineage>
        <taxon>Eukaryota</taxon>
        <taxon>Metazoa</taxon>
        <taxon>Chordata</taxon>
        <taxon>Craniata</taxon>
        <taxon>Vertebrata</taxon>
        <taxon>Euteleostomi</taxon>
        <taxon>Actinopterygii</taxon>
        <taxon>Neopterygii</taxon>
        <taxon>Holostei</taxon>
        <taxon>Semionotiformes</taxon>
        <taxon>Lepisosteidae</taxon>
        <taxon>Lepisosteus</taxon>
    </lineage>
</organism>
<dbReference type="EMBL" id="AHAT01005331">
    <property type="status" value="NOT_ANNOTATED_CDS"/>
    <property type="molecule type" value="Genomic_DNA"/>
</dbReference>
<dbReference type="Pfam" id="PF05556">
    <property type="entry name" value="Calsarcin"/>
    <property type="match status" value="1"/>
</dbReference>
<keyword evidence="2" id="KW-0597">Phosphoprotein</keyword>
<dbReference type="eggNOG" id="ENOG502S22C">
    <property type="taxonomic scope" value="Eukaryota"/>
</dbReference>
<dbReference type="Proteomes" id="UP000018468">
    <property type="component" value="Linkage group LG6"/>
</dbReference>
<protein>
    <submittedName>
        <fullName evidence="4">Myozenin 3a</fullName>
    </submittedName>
</protein>
<comment type="similarity">
    <text evidence="1">Belongs to the myozenin family.</text>
</comment>
<dbReference type="PANTHER" id="PTHR15941">
    <property type="entry name" value="MYOZENIN"/>
    <property type="match status" value="1"/>
</dbReference>
<evidence type="ECO:0000256" key="1">
    <source>
        <dbReference type="ARBA" id="ARBA00009126"/>
    </source>
</evidence>
<proteinExistence type="inferred from homology"/>
<dbReference type="GO" id="GO:0051373">
    <property type="term" value="F:FATZ binding"/>
    <property type="evidence" value="ECO:0000318"/>
    <property type="project" value="GO_Central"/>
</dbReference>
<feature type="compositionally biased region" description="Basic residues" evidence="3">
    <location>
        <begin position="105"/>
        <end position="119"/>
    </location>
</feature>
<dbReference type="AlphaFoldDB" id="W5MYL0"/>
<dbReference type="HOGENOM" id="CLU_071316_1_0_1"/>
<accession>W5MYL0</accession>
<keyword evidence="5" id="KW-1185">Reference proteome</keyword>
<dbReference type="InParanoid" id="W5MYL0"/>
<evidence type="ECO:0000313" key="5">
    <source>
        <dbReference type="Proteomes" id="UP000018468"/>
    </source>
</evidence>
<evidence type="ECO:0000256" key="3">
    <source>
        <dbReference type="SAM" id="MobiDB-lite"/>
    </source>
</evidence>
<dbReference type="OMA" id="WIQVMPE"/>
<name>W5MYL0_LEPOC</name>
<dbReference type="GeneTree" id="ENSGT00950000183027"/>
<dbReference type="InterPro" id="IPR008438">
    <property type="entry name" value="MYOZ"/>
</dbReference>
<dbReference type="GO" id="GO:0031433">
    <property type="term" value="F:telethonin binding"/>
    <property type="evidence" value="ECO:0000318"/>
    <property type="project" value="GO_Central"/>
</dbReference>
<dbReference type="STRING" id="7918.ENSLOCP00000013469"/>